<evidence type="ECO:0000313" key="8">
    <source>
        <dbReference type="Proteomes" id="UP001312908"/>
    </source>
</evidence>
<sequence length="322" mass="34109">MTMFIGGNSQPGAGNPTAQGGTSSAPGATIVDADQANFMAEAIDASRERPVLVDFWAPWCGPCKELTPVLEKVVTAARGRVKLVKLDVEANAALAAQLVQIGLPLQSIPLVAVFYKGQVLDIMQGAQRESDVKRFVENILKSTGAEMPSAELLAAGQQALQAQNGAEAAGHFSNLLEVEPENAEGWAGLIRAMLLLDDVEGAEEAASQVPDAIAEHAAILAAKSSIAVHREGREAATQLDSLRAEMAKTPDNKDLQFQLAGALNGAGARREAAETLLNLIGADRDWNEGAAKAELLRFFEAWGGSDPLTREMRRELSSILFS</sequence>
<evidence type="ECO:0000313" key="7">
    <source>
        <dbReference type="EMBL" id="MEE8658242.1"/>
    </source>
</evidence>
<accession>A0ABU7U2Y2</accession>
<name>A0ABU7U2Y2_9PROT</name>
<dbReference type="PROSITE" id="PS00194">
    <property type="entry name" value="THIOREDOXIN_1"/>
    <property type="match status" value="1"/>
</dbReference>
<evidence type="ECO:0000256" key="5">
    <source>
        <dbReference type="SAM" id="MobiDB-lite"/>
    </source>
</evidence>
<dbReference type="PANTHER" id="PTHR45663:SF11">
    <property type="entry name" value="GEO12009P1"/>
    <property type="match status" value="1"/>
</dbReference>
<gene>
    <name evidence="7" type="ORF">DOFOFD_04370</name>
</gene>
<dbReference type="InterPro" id="IPR013766">
    <property type="entry name" value="Thioredoxin_domain"/>
</dbReference>
<keyword evidence="1" id="KW-0813">Transport</keyword>
<dbReference type="PANTHER" id="PTHR45663">
    <property type="entry name" value="GEO12009P1"/>
    <property type="match status" value="1"/>
</dbReference>
<dbReference type="PROSITE" id="PS51352">
    <property type="entry name" value="THIOREDOXIN_2"/>
    <property type="match status" value="1"/>
</dbReference>
<keyword evidence="2" id="KW-0249">Electron transport</keyword>
<dbReference type="InterPro" id="IPR036249">
    <property type="entry name" value="Thioredoxin-like_sf"/>
</dbReference>
<feature type="region of interest" description="Disordered" evidence="5">
    <location>
        <begin position="1"/>
        <end position="26"/>
    </location>
</feature>
<evidence type="ECO:0000256" key="4">
    <source>
        <dbReference type="ARBA" id="ARBA00023284"/>
    </source>
</evidence>
<evidence type="ECO:0000256" key="1">
    <source>
        <dbReference type="ARBA" id="ARBA00022448"/>
    </source>
</evidence>
<dbReference type="Pfam" id="PF00085">
    <property type="entry name" value="Thioredoxin"/>
    <property type="match status" value="1"/>
</dbReference>
<dbReference type="CDD" id="cd02947">
    <property type="entry name" value="TRX_family"/>
    <property type="match status" value="1"/>
</dbReference>
<keyword evidence="3" id="KW-1015">Disulfide bond</keyword>
<feature type="domain" description="Thioredoxin" evidence="6">
    <location>
        <begin position="19"/>
        <end position="141"/>
    </location>
</feature>
<dbReference type="Gene3D" id="3.40.30.10">
    <property type="entry name" value="Glutaredoxin"/>
    <property type="match status" value="1"/>
</dbReference>
<dbReference type="Pfam" id="PF14559">
    <property type="entry name" value="TPR_19"/>
    <property type="match status" value="1"/>
</dbReference>
<evidence type="ECO:0000259" key="6">
    <source>
        <dbReference type="PROSITE" id="PS51352"/>
    </source>
</evidence>
<dbReference type="InterPro" id="IPR011990">
    <property type="entry name" value="TPR-like_helical_dom_sf"/>
</dbReference>
<evidence type="ECO:0000256" key="2">
    <source>
        <dbReference type="ARBA" id="ARBA00022982"/>
    </source>
</evidence>
<reference evidence="7 8" key="1">
    <citation type="submission" date="2023-10" db="EMBL/GenBank/DDBJ databases">
        <title>Sorlinia euscelidii gen. nov., sp. nov., an acetic acid bacteria isolated from the gut of Euscelidius variegatus emitter.</title>
        <authorList>
            <person name="Michoud G."/>
            <person name="Marasco R."/>
            <person name="Seferji K."/>
            <person name="Gonella E."/>
            <person name="Garuglieri E."/>
            <person name="Alma A."/>
            <person name="Mapelli F."/>
            <person name="Borin S."/>
            <person name="Daffonchio D."/>
            <person name="Crotti E."/>
        </authorList>
    </citation>
    <scope>NUCLEOTIDE SEQUENCE [LARGE SCALE GENOMIC DNA]</scope>
    <source>
        <strain evidence="7 8">EV16P</strain>
    </source>
</reference>
<dbReference type="InterPro" id="IPR017937">
    <property type="entry name" value="Thioredoxin_CS"/>
</dbReference>
<dbReference type="Proteomes" id="UP001312908">
    <property type="component" value="Unassembled WGS sequence"/>
</dbReference>
<keyword evidence="8" id="KW-1185">Reference proteome</keyword>
<feature type="compositionally biased region" description="Polar residues" evidence="5">
    <location>
        <begin position="7"/>
        <end position="26"/>
    </location>
</feature>
<comment type="caution">
    <text evidence="7">The sequence shown here is derived from an EMBL/GenBank/DDBJ whole genome shotgun (WGS) entry which is preliminary data.</text>
</comment>
<dbReference type="EMBL" id="JAWJZY010000002">
    <property type="protein sequence ID" value="MEE8658242.1"/>
    <property type="molecule type" value="Genomic_DNA"/>
</dbReference>
<dbReference type="RefSeq" id="WP_394819194.1">
    <property type="nucleotide sequence ID" value="NZ_JAWJZY010000002.1"/>
</dbReference>
<evidence type="ECO:0000256" key="3">
    <source>
        <dbReference type="ARBA" id="ARBA00023157"/>
    </source>
</evidence>
<dbReference type="SUPFAM" id="SSF48452">
    <property type="entry name" value="TPR-like"/>
    <property type="match status" value="1"/>
</dbReference>
<dbReference type="Gene3D" id="1.25.40.10">
    <property type="entry name" value="Tetratricopeptide repeat domain"/>
    <property type="match status" value="1"/>
</dbReference>
<dbReference type="SUPFAM" id="SSF52833">
    <property type="entry name" value="Thioredoxin-like"/>
    <property type="match status" value="1"/>
</dbReference>
<protein>
    <submittedName>
        <fullName evidence="7">Thioredoxin domain-containing protein</fullName>
    </submittedName>
</protein>
<keyword evidence="4" id="KW-0676">Redox-active center</keyword>
<proteinExistence type="predicted"/>
<organism evidence="7 8">
    <name type="scientific">Sorlinia euscelidii</name>
    <dbReference type="NCBI Taxonomy" id="3081148"/>
    <lineage>
        <taxon>Bacteria</taxon>
        <taxon>Pseudomonadati</taxon>
        <taxon>Pseudomonadota</taxon>
        <taxon>Alphaproteobacteria</taxon>
        <taxon>Acetobacterales</taxon>
        <taxon>Acetobacteraceae</taxon>
        <taxon>Sorlinia</taxon>
    </lineage>
</organism>
<dbReference type="Pfam" id="PF14561">
    <property type="entry name" value="TPR_20"/>
    <property type="match status" value="1"/>
</dbReference>